<protein>
    <submittedName>
        <fullName evidence="2">Uncharacterized protein</fullName>
    </submittedName>
</protein>
<evidence type="ECO:0000256" key="1">
    <source>
        <dbReference type="SAM" id="MobiDB-lite"/>
    </source>
</evidence>
<comment type="caution">
    <text evidence="2">The sequence shown here is derived from an EMBL/GenBank/DDBJ whole genome shotgun (WGS) entry which is preliminary data.</text>
</comment>
<evidence type="ECO:0000313" key="2">
    <source>
        <dbReference type="EMBL" id="CAI9583891.1"/>
    </source>
</evidence>
<accession>A0ABN9EK71</accession>
<evidence type="ECO:0000313" key="3">
    <source>
        <dbReference type="Proteomes" id="UP001162483"/>
    </source>
</evidence>
<feature type="region of interest" description="Disordered" evidence="1">
    <location>
        <begin position="1"/>
        <end position="21"/>
    </location>
</feature>
<sequence>MKTSVEPSAVTRASSSNITTDNAPYYASRARSENLLNMSRSIAFHHNTDK</sequence>
<dbReference type="EMBL" id="CATNWA010015495">
    <property type="protein sequence ID" value="CAI9583891.1"/>
    <property type="molecule type" value="Genomic_DNA"/>
</dbReference>
<organism evidence="2 3">
    <name type="scientific">Staurois parvus</name>
    <dbReference type="NCBI Taxonomy" id="386267"/>
    <lineage>
        <taxon>Eukaryota</taxon>
        <taxon>Metazoa</taxon>
        <taxon>Chordata</taxon>
        <taxon>Craniata</taxon>
        <taxon>Vertebrata</taxon>
        <taxon>Euteleostomi</taxon>
        <taxon>Amphibia</taxon>
        <taxon>Batrachia</taxon>
        <taxon>Anura</taxon>
        <taxon>Neobatrachia</taxon>
        <taxon>Ranoidea</taxon>
        <taxon>Ranidae</taxon>
        <taxon>Staurois</taxon>
    </lineage>
</organism>
<gene>
    <name evidence="2" type="ORF">SPARVUS_LOCUS9893637</name>
</gene>
<reference evidence="2" key="1">
    <citation type="submission" date="2023-05" db="EMBL/GenBank/DDBJ databases">
        <authorList>
            <person name="Stuckert A."/>
        </authorList>
    </citation>
    <scope>NUCLEOTIDE SEQUENCE</scope>
</reference>
<keyword evidence="3" id="KW-1185">Reference proteome</keyword>
<dbReference type="Proteomes" id="UP001162483">
    <property type="component" value="Unassembled WGS sequence"/>
</dbReference>
<name>A0ABN9EK71_9NEOB</name>
<proteinExistence type="predicted"/>